<dbReference type="Proteomes" id="UP000828941">
    <property type="component" value="Chromosome 10"/>
</dbReference>
<comment type="caution">
    <text evidence="1">The sequence shown here is derived from an EMBL/GenBank/DDBJ whole genome shotgun (WGS) entry which is preliminary data.</text>
</comment>
<evidence type="ECO:0000313" key="2">
    <source>
        <dbReference type="Proteomes" id="UP000828941"/>
    </source>
</evidence>
<name>A0ACB9LWT1_BAUVA</name>
<protein>
    <submittedName>
        <fullName evidence="1">Uncharacterized protein</fullName>
    </submittedName>
</protein>
<evidence type="ECO:0000313" key="1">
    <source>
        <dbReference type="EMBL" id="KAI4316101.1"/>
    </source>
</evidence>
<accession>A0ACB9LWT1</accession>
<gene>
    <name evidence="1" type="ORF">L6164_024115</name>
</gene>
<organism evidence="1 2">
    <name type="scientific">Bauhinia variegata</name>
    <name type="common">Purple orchid tree</name>
    <name type="synonym">Phanera variegata</name>
    <dbReference type="NCBI Taxonomy" id="167791"/>
    <lineage>
        <taxon>Eukaryota</taxon>
        <taxon>Viridiplantae</taxon>
        <taxon>Streptophyta</taxon>
        <taxon>Embryophyta</taxon>
        <taxon>Tracheophyta</taxon>
        <taxon>Spermatophyta</taxon>
        <taxon>Magnoliopsida</taxon>
        <taxon>eudicotyledons</taxon>
        <taxon>Gunneridae</taxon>
        <taxon>Pentapetalae</taxon>
        <taxon>rosids</taxon>
        <taxon>fabids</taxon>
        <taxon>Fabales</taxon>
        <taxon>Fabaceae</taxon>
        <taxon>Cercidoideae</taxon>
        <taxon>Cercideae</taxon>
        <taxon>Bauhiniinae</taxon>
        <taxon>Bauhinia</taxon>
    </lineage>
</organism>
<proteinExistence type="predicted"/>
<reference evidence="1 2" key="1">
    <citation type="journal article" date="2022" name="DNA Res.">
        <title>Chromosomal-level genome assembly of the orchid tree Bauhinia variegata (Leguminosae; Cercidoideae) supports the allotetraploid origin hypothesis of Bauhinia.</title>
        <authorList>
            <person name="Zhong Y."/>
            <person name="Chen Y."/>
            <person name="Zheng D."/>
            <person name="Pang J."/>
            <person name="Liu Y."/>
            <person name="Luo S."/>
            <person name="Meng S."/>
            <person name="Qian L."/>
            <person name="Wei D."/>
            <person name="Dai S."/>
            <person name="Zhou R."/>
        </authorList>
    </citation>
    <scope>NUCLEOTIDE SEQUENCE [LARGE SCALE GENOMIC DNA]</scope>
    <source>
        <strain evidence="1">BV-YZ2020</strain>
    </source>
</reference>
<keyword evidence="2" id="KW-1185">Reference proteome</keyword>
<dbReference type="EMBL" id="CM039435">
    <property type="protein sequence ID" value="KAI4316101.1"/>
    <property type="molecule type" value="Genomic_DNA"/>
</dbReference>
<sequence length="128" mass="13998">MALWILSPLRAETPSQSDEGSGKSEGQVDGKVIEVKLSNGDPKISDAQWRRIAYGSVSPFALLQSRRSSISGLSKSSMSPSPYHLDWCEYVTESSKGICSLLCEPKLPPNAIIEGSKQFSRKVRSLCH</sequence>